<reference evidence="3" key="1">
    <citation type="journal article" date="2020" name="mSystems">
        <title>Genome- and Community-Level Interaction Insights into Carbon Utilization and Element Cycling Functions of Hydrothermarchaeota in Hydrothermal Sediment.</title>
        <authorList>
            <person name="Zhou Z."/>
            <person name="Liu Y."/>
            <person name="Xu W."/>
            <person name="Pan J."/>
            <person name="Luo Z.H."/>
            <person name="Li M."/>
        </authorList>
    </citation>
    <scope>NUCLEOTIDE SEQUENCE [LARGE SCALE GENOMIC DNA]</scope>
    <source>
        <strain evidence="3">SpSt-902</strain>
    </source>
</reference>
<sequence length="157" mass="16791">MKKSILLSKTALSLGISALLLAGCTSTGSLGILSNSESEADLGPHDDHTFHRVGSEISGKACRHFILGILPIGNSDIESAMRNALSTHPELKADGLVHVATQSTLYGFFPLYNVYTVTCTTVRGVPIRFDHSKKKTGAPAARNEKSIHSTNKMLSKN</sequence>
<organism evidence="3">
    <name type="scientific">Leptospirillum ferriphilum</name>
    <dbReference type="NCBI Taxonomy" id="178606"/>
    <lineage>
        <taxon>Bacteria</taxon>
        <taxon>Pseudomonadati</taxon>
        <taxon>Nitrospirota</taxon>
        <taxon>Nitrospiria</taxon>
        <taxon>Nitrospirales</taxon>
        <taxon>Nitrospiraceae</taxon>
        <taxon>Leptospirillum</taxon>
    </lineage>
</organism>
<feature type="compositionally biased region" description="Polar residues" evidence="1">
    <location>
        <begin position="148"/>
        <end position="157"/>
    </location>
</feature>
<comment type="caution">
    <text evidence="3">The sequence shown here is derived from an EMBL/GenBank/DDBJ whole genome shotgun (WGS) entry which is preliminary data.</text>
</comment>
<dbReference type="EMBL" id="DTMM01000134">
    <property type="protein sequence ID" value="HFT93591.1"/>
    <property type="molecule type" value="Genomic_DNA"/>
</dbReference>
<feature type="signal peptide" evidence="2">
    <location>
        <begin position="1"/>
        <end position="22"/>
    </location>
</feature>
<evidence type="ECO:0000256" key="2">
    <source>
        <dbReference type="SAM" id="SignalP"/>
    </source>
</evidence>
<evidence type="ECO:0008006" key="4">
    <source>
        <dbReference type="Google" id="ProtNLM"/>
    </source>
</evidence>
<evidence type="ECO:0000256" key="1">
    <source>
        <dbReference type="SAM" id="MobiDB-lite"/>
    </source>
</evidence>
<name>A0A7C3QU06_9BACT</name>
<dbReference type="PROSITE" id="PS51257">
    <property type="entry name" value="PROKAR_LIPOPROTEIN"/>
    <property type="match status" value="1"/>
</dbReference>
<dbReference type="AlphaFoldDB" id="A0A7C3QU06"/>
<gene>
    <name evidence="3" type="ORF">ENX03_06595</name>
</gene>
<evidence type="ECO:0000313" key="3">
    <source>
        <dbReference type="EMBL" id="HFT93591.1"/>
    </source>
</evidence>
<feature type="region of interest" description="Disordered" evidence="1">
    <location>
        <begin position="132"/>
        <end position="157"/>
    </location>
</feature>
<accession>A0A7C3QU06</accession>
<keyword evidence="2" id="KW-0732">Signal</keyword>
<feature type="chain" id="PRO_5028226675" description="Lipoprotein" evidence="2">
    <location>
        <begin position="23"/>
        <end position="157"/>
    </location>
</feature>
<protein>
    <recommendedName>
        <fullName evidence="4">Lipoprotein</fullName>
    </recommendedName>
</protein>
<proteinExistence type="predicted"/>